<keyword evidence="3" id="KW-1185">Reference proteome</keyword>
<dbReference type="AlphaFoldDB" id="A0A327VYQ6"/>
<dbReference type="Proteomes" id="UP000249819">
    <property type="component" value="Unassembled WGS sequence"/>
</dbReference>
<comment type="caution">
    <text evidence="2">The sequence shown here is derived from an EMBL/GenBank/DDBJ whole genome shotgun (WGS) entry which is preliminary data.</text>
</comment>
<evidence type="ECO:0000313" key="3">
    <source>
        <dbReference type="Proteomes" id="UP000249819"/>
    </source>
</evidence>
<reference evidence="2 3" key="1">
    <citation type="submission" date="2018-06" db="EMBL/GenBank/DDBJ databases">
        <title>Genomic Encyclopedia of Archaeal and Bacterial Type Strains, Phase II (KMG-II): from individual species to whole genera.</title>
        <authorList>
            <person name="Goeker M."/>
        </authorList>
    </citation>
    <scope>NUCLEOTIDE SEQUENCE [LARGE SCALE GENOMIC DNA]</scope>
    <source>
        <strain evidence="2 3">DSM 29821</strain>
    </source>
</reference>
<organism evidence="2 3">
    <name type="scientific">Chitinophaga dinghuensis</name>
    <dbReference type="NCBI Taxonomy" id="1539050"/>
    <lineage>
        <taxon>Bacteria</taxon>
        <taxon>Pseudomonadati</taxon>
        <taxon>Bacteroidota</taxon>
        <taxon>Chitinophagia</taxon>
        <taxon>Chitinophagales</taxon>
        <taxon>Chitinophagaceae</taxon>
        <taxon>Chitinophaga</taxon>
    </lineage>
</organism>
<proteinExistence type="predicted"/>
<dbReference type="EMBL" id="QLMA01000004">
    <property type="protein sequence ID" value="RAJ82201.1"/>
    <property type="molecule type" value="Genomic_DNA"/>
</dbReference>
<feature type="signal peptide" evidence="1">
    <location>
        <begin position="1"/>
        <end position="39"/>
    </location>
</feature>
<accession>A0A327VYQ6</accession>
<evidence type="ECO:0000256" key="1">
    <source>
        <dbReference type="SAM" id="SignalP"/>
    </source>
</evidence>
<keyword evidence="1" id="KW-0732">Signal</keyword>
<protein>
    <submittedName>
        <fullName evidence="2">Uncharacterized protein DUF4932</fullName>
    </submittedName>
</protein>
<evidence type="ECO:0000313" key="2">
    <source>
        <dbReference type="EMBL" id="RAJ82201.1"/>
    </source>
</evidence>
<gene>
    <name evidence="2" type="ORF">CLV59_104426</name>
</gene>
<feature type="chain" id="PRO_5016263578" evidence="1">
    <location>
        <begin position="40"/>
        <end position="392"/>
    </location>
</feature>
<dbReference type="OrthoDB" id="6395228at2"/>
<sequence>MYWPFTPTSFTKSNRPTVKLMKKFLLPLFLVLAALQTFAQEKVNFSESFKKANQGKYKIDIHEVKELIHIMIAITPGGLENDDMIQQEGSYYKEILAHFKPYANEPIIKTFDSLISASPLNYIFLTGNGFSYNFKKDKLEPSNVYIFPAITVSKVTITENPITTYKAQLEDFAKKTNFRKFYANHKAYYSGITADYNKNANLGSQWKWLEANFKTRINNYVIFCSPLINGLNYTGEFKNNNFYQIYMVLPPLDQYPKLSAKEVEVLNTRVMFTEIDHNYVGQPTDDNKEKINQLFKDRTVWVNEKASGIFAYPNPVKVFNEYMTYGVFLLYCKDHYDEATFNKTTKDLIQLMTDRGFPQMKLFTDNLLKIRAENPNKNIDDLYPAFLKLFEK</sequence>
<name>A0A327VYQ6_9BACT</name>